<dbReference type="PANTHER" id="PTHR15020">
    <property type="entry name" value="FLAVIN REDUCTASE-RELATED"/>
    <property type="match status" value="1"/>
</dbReference>
<organism evidence="2">
    <name type="scientific">Oscillatoriales cyanobacterium SpSt-418</name>
    <dbReference type="NCBI Taxonomy" id="2282169"/>
    <lineage>
        <taxon>Bacteria</taxon>
        <taxon>Bacillati</taxon>
        <taxon>Cyanobacteriota</taxon>
        <taxon>Cyanophyceae</taxon>
        <taxon>Oscillatoriophycideae</taxon>
        <taxon>Oscillatoriales</taxon>
    </lineage>
</organism>
<dbReference type="InterPro" id="IPR036291">
    <property type="entry name" value="NAD(P)-bd_dom_sf"/>
</dbReference>
<dbReference type="SUPFAM" id="SSF51735">
    <property type="entry name" value="NAD(P)-binding Rossmann-fold domains"/>
    <property type="match status" value="1"/>
</dbReference>
<dbReference type="PANTHER" id="PTHR15020:SF45">
    <property type="entry name" value="NAD(P)-BINDING DOMAIN-CONTAINING PROTEIN"/>
    <property type="match status" value="1"/>
</dbReference>
<protein>
    <submittedName>
        <fullName evidence="2">SDR family oxidoreductase</fullName>
    </submittedName>
</protein>
<comment type="caution">
    <text evidence="2">The sequence shown here is derived from an EMBL/GenBank/DDBJ whole genome shotgun (WGS) entry which is preliminary data.</text>
</comment>
<gene>
    <name evidence="2" type="ORF">ENR64_18720</name>
</gene>
<evidence type="ECO:0000259" key="1">
    <source>
        <dbReference type="Pfam" id="PF13460"/>
    </source>
</evidence>
<dbReference type="AlphaFoldDB" id="A0A7C3KFJ2"/>
<dbReference type="Gene3D" id="3.40.50.720">
    <property type="entry name" value="NAD(P)-binding Rossmann-like Domain"/>
    <property type="match status" value="1"/>
</dbReference>
<accession>A0A7C3KFJ2</accession>
<proteinExistence type="predicted"/>
<dbReference type="CDD" id="cd05243">
    <property type="entry name" value="SDR_a5"/>
    <property type="match status" value="1"/>
</dbReference>
<dbReference type="EMBL" id="DSRU01000274">
    <property type="protein sequence ID" value="HFM99744.1"/>
    <property type="molecule type" value="Genomic_DNA"/>
</dbReference>
<dbReference type="InterPro" id="IPR016040">
    <property type="entry name" value="NAD(P)-bd_dom"/>
</dbReference>
<reference evidence="2" key="1">
    <citation type="journal article" date="2020" name="mSystems">
        <title>Genome- and Community-Level Interaction Insights into Carbon Utilization and Element Cycling Functions of Hydrothermarchaeota in Hydrothermal Sediment.</title>
        <authorList>
            <person name="Zhou Z."/>
            <person name="Liu Y."/>
            <person name="Xu W."/>
            <person name="Pan J."/>
            <person name="Luo Z.H."/>
            <person name="Li M."/>
        </authorList>
    </citation>
    <scope>NUCLEOTIDE SEQUENCE [LARGE SCALE GENOMIC DNA]</scope>
    <source>
        <strain evidence="2">SpSt-418</strain>
    </source>
</reference>
<dbReference type="Pfam" id="PF13460">
    <property type="entry name" value="NAD_binding_10"/>
    <property type="match status" value="1"/>
</dbReference>
<feature type="domain" description="NAD(P)-binding" evidence="1">
    <location>
        <begin position="11"/>
        <end position="197"/>
    </location>
</feature>
<sequence>MTEMAHVLVAGASRGVGREVVKCLREQDQTVTALLRSEAARAELEAMGVAIALADALNVEAVEAALLEAPPIDALISTIGGLPSEGERADYKGNKHLIDAAVKAGVKHFILVSSIGAGKSVDALPPHVLEALGEVLKEKELAEDYLMASGLPYTIIRPGGLLSEPSGGEAVLTEDYRVAGSIRRADVATLVCQCLTSERAKNRVFSAVDRSKLYGDPAFEVFSFT</sequence>
<name>A0A7C3KFJ2_9CYAN</name>
<evidence type="ECO:0000313" key="2">
    <source>
        <dbReference type="EMBL" id="HFM99744.1"/>
    </source>
</evidence>